<keyword evidence="4" id="KW-0472">Membrane</keyword>
<protein>
    <submittedName>
        <fullName evidence="6">AraC family transcriptional regulator</fullName>
    </submittedName>
</protein>
<evidence type="ECO:0000256" key="1">
    <source>
        <dbReference type="ARBA" id="ARBA00023015"/>
    </source>
</evidence>
<reference evidence="6" key="1">
    <citation type="submission" date="2020-09" db="EMBL/GenBank/DDBJ databases">
        <title>A novel bacterium of genus Paenibacillus, isolated from South China Sea.</title>
        <authorList>
            <person name="Huang H."/>
            <person name="Mo K."/>
            <person name="Hu Y."/>
        </authorList>
    </citation>
    <scope>NUCLEOTIDE SEQUENCE</scope>
    <source>
        <strain evidence="6">IB182363</strain>
    </source>
</reference>
<evidence type="ECO:0000256" key="4">
    <source>
        <dbReference type="SAM" id="Phobius"/>
    </source>
</evidence>
<dbReference type="Pfam" id="PF12833">
    <property type="entry name" value="HTH_18"/>
    <property type="match status" value="1"/>
</dbReference>
<evidence type="ECO:0000256" key="3">
    <source>
        <dbReference type="ARBA" id="ARBA00023163"/>
    </source>
</evidence>
<evidence type="ECO:0000313" key="7">
    <source>
        <dbReference type="Proteomes" id="UP000639396"/>
    </source>
</evidence>
<evidence type="ECO:0000259" key="5">
    <source>
        <dbReference type="PROSITE" id="PS01124"/>
    </source>
</evidence>
<dbReference type="InterPro" id="IPR018062">
    <property type="entry name" value="HTH_AraC-typ_CS"/>
</dbReference>
<dbReference type="AlphaFoldDB" id="A0A927C6M0"/>
<feature type="transmembrane region" description="Helical" evidence="4">
    <location>
        <begin position="12"/>
        <end position="31"/>
    </location>
</feature>
<accession>A0A927C6M0</accession>
<dbReference type="PROSITE" id="PS00041">
    <property type="entry name" value="HTH_ARAC_FAMILY_1"/>
    <property type="match status" value="1"/>
</dbReference>
<keyword evidence="3" id="KW-0804">Transcription</keyword>
<keyword evidence="7" id="KW-1185">Reference proteome</keyword>
<sequence length="749" mass="84178">MSAKTAMRLKIVMLAAMIAIVPVLVVGWTAYTAARGSLVREVENYNHMLMKQVQQRTDKMMETVDRAVMQHVMDDALTVLLKDGTLLSNEYELGQVKTALSAMETLIDHAEAVYLFVPEEEVLVTSDGIDSLPERTLGASLYQAMVSNKELSFWHDRLAAPADPGSYGVIQSIGYARRLPSSFSSPLGYFVVLLREQAMFDVLEDADAGQAWGMLAVSPGGNVYADDETQTFIGEHLPPEELKQWLSAKLNDGVTADSLETVGGRDWLVHARKSAESGWTYMSIVPFEELTRSIGTVRRIVTVICIALASISLVTILLLTTNLYNRVRRVIDRLQFENTVLERRIGETEPELRAYWVQRWLHEPFGSDIGGHLEGLGIELYSRRFTAVCLEADELRDCGEIEAGTRSGQLLDLLRRLNTEQVSGHYIRMGNDRIAGVLIQRTDADSATEWASENWGAALLAYVELEALATISVGIGKTKEAAADVSGSFDEAQRALRQRLVDPERKLFIYGLDRRTAEPLEYPFEQEKMIVAQLKLGDREKAAQALRDFVDTLLAAPTIDERQANQAFAMLLASILRLLFDGNSLPALSLLPYNGYDRLKSLRTVEEIIGWLEGELFVRIVDQVTRERRMREGVKDDVIRQTIAYVQHHYDRELSLGMLAELTGMPETQLSQLFKREVGLTFTDYLISFRVEKAKELLRSTEMKVADIAERMNYNNSQNFIRVFKRIAGMTPGEYRKRYHNAAGGEPEG</sequence>
<dbReference type="PANTHER" id="PTHR43280:SF28">
    <property type="entry name" value="HTH-TYPE TRANSCRIPTIONAL ACTIVATOR RHAS"/>
    <property type="match status" value="1"/>
</dbReference>
<dbReference type="InterPro" id="IPR041522">
    <property type="entry name" value="CdaR_GGDEF"/>
</dbReference>
<dbReference type="SUPFAM" id="SSF46689">
    <property type="entry name" value="Homeodomain-like"/>
    <property type="match status" value="2"/>
</dbReference>
<keyword evidence="4" id="KW-0812">Transmembrane</keyword>
<name>A0A927C6M0_9BACL</name>
<proteinExistence type="predicted"/>
<evidence type="ECO:0000313" key="6">
    <source>
        <dbReference type="EMBL" id="MBD2862333.1"/>
    </source>
</evidence>
<dbReference type="GO" id="GO:0003700">
    <property type="term" value="F:DNA-binding transcription factor activity"/>
    <property type="evidence" value="ECO:0007669"/>
    <property type="project" value="InterPro"/>
</dbReference>
<feature type="transmembrane region" description="Helical" evidence="4">
    <location>
        <begin position="300"/>
        <end position="324"/>
    </location>
</feature>
<dbReference type="PANTHER" id="PTHR43280">
    <property type="entry name" value="ARAC-FAMILY TRANSCRIPTIONAL REGULATOR"/>
    <property type="match status" value="1"/>
</dbReference>
<dbReference type="Pfam" id="PF17853">
    <property type="entry name" value="GGDEF_2"/>
    <property type="match status" value="1"/>
</dbReference>
<dbReference type="Proteomes" id="UP000639396">
    <property type="component" value="Unassembled WGS sequence"/>
</dbReference>
<gene>
    <name evidence="6" type="ORF">IDH45_10090</name>
</gene>
<keyword evidence="1" id="KW-0805">Transcription regulation</keyword>
<keyword evidence="4" id="KW-1133">Transmembrane helix</keyword>
<feature type="domain" description="HTH araC/xylS-type" evidence="5">
    <location>
        <begin position="640"/>
        <end position="738"/>
    </location>
</feature>
<dbReference type="SMART" id="SM00342">
    <property type="entry name" value="HTH_ARAC"/>
    <property type="match status" value="1"/>
</dbReference>
<organism evidence="6 7">
    <name type="scientific">Paenibacillus oceani</name>
    <dbReference type="NCBI Taxonomy" id="2772510"/>
    <lineage>
        <taxon>Bacteria</taxon>
        <taxon>Bacillati</taxon>
        <taxon>Bacillota</taxon>
        <taxon>Bacilli</taxon>
        <taxon>Bacillales</taxon>
        <taxon>Paenibacillaceae</taxon>
        <taxon>Paenibacillus</taxon>
    </lineage>
</organism>
<dbReference type="Gene3D" id="1.10.10.60">
    <property type="entry name" value="Homeodomain-like"/>
    <property type="match status" value="2"/>
</dbReference>
<dbReference type="PRINTS" id="PR00032">
    <property type="entry name" value="HTHARAC"/>
</dbReference>
<keyword evidence="2" id="KW-0238">DNA-binding</keyword>
<dbReference type="EMBL" id="JACXJA010000010">
    <property type="protein sequence ID" value="MBD2862333.1"/>
    <property type="molecule type" value="Genomic_DNA"/>
</dbReference>
<dbReference type="InterPro" id="IPR018060">
    <property type="entry name" value="HTH_AraC"/>
</dbReference>
<evidence type="ECO:0000256" key="2">
    <source>
        <dbReference type="ARBA" id="ARBA00023125"/>
    </source>
</evidence>
<dbReference type="PROSITE" id="PS01124">
    <property type="entry name" value="HTH_ARAC_FAMILY_2"/>
    <property type="match status" value="1"/>
</dbReference>
<comment type="caution">
    <text evidence="6">The sequence shown here is derived from an EMBL/GenBank/DDBJ whole genome shotgun (WGS) entry which is preliminary data.</text>
</comment>
<dbReference type="InterPro" id="IPR009057">
    <property type="entry name" value="Homeodomain-like_sf"/>
</dbReference>
<dbReference type="InterPro" id="IPR020449">
    <property type="entry name" value="Tscrpt_reg_AraC-type_HTH"/>
</dbReference>
<dbReference type="GO" id="GO:0043565">
    <property type="term" value="F:sequence-specific DNA binding"/>
    <property type="evidence" value="ECO:0007669"/>
    <property type="project" value="InterPro"/>
</dbReference>